<dbReference type="GO" id="GO:0003677">
    <property type="term" value="F:DNA binding"/>
    <property type="evidence" value="ECO:0007669"/>
    <property type="project" value="UniProtKB-KW"/>
</dbReference>
<dbReference type="PANTHER" id="PTHR33154">
    <property type="entry name" value="TRANSCRIPTIONAL REGULATOR, ARSR FAMILY"/>
    <property type="match status" value="1"/>
</dbReference>
<dbReference type="EMBL" id="CP045483">
    <property type="protein sequence ID" value="QGR19473.1"/>
    <property type="molecule type" value="Genomic_DNA"/>
</dbReference>
<dbReference type="PANTHER" id="PTHR33154:SF35">
    <property type="entry name" value="TRANSCRIPTIONAL REGULATOR, ARSR FAMILY"/>
    <property type="match status" value="1"/>
</dbReference>
<gene>
    <name evidence="5" type="ORF">D1868_05390</name>
</gene>
<dbReference type="Pfam" id="PF01022">
    <property type="entry name" value="HTH_5"/>
    <property type="match status" value="1"/>
</dbReference>
<keyword evidence="3" id="KW-0804">Transcription</keyword>
<dbReference type="InterPro" id="IPR036390">
    <property type="entry name" value="WH_DNA-bd_sf"/>
</dbReference>
<dbReference type="InterPro" id="IPR051081">
    <property type="entry name" value="HTH_MetalResp_TranReg"/>
</dbReference>
<protein>
    <submittedName>
        <fullName evidence="5">ArsR family transcriptional regulator</fullName>
    </submittedName>
</protein>
<evidence type="ECO:0000313" key="6">
    <source>
        <dbReference type="Proteomes" id="UP000423396"/>
    </source>
</evidence>
<dbReference type="GO" id="GO:0003700">
    <property type="term" value="F:DNA-binding transcription factor activity"/>
    <property type="evidence" value="ECO:0007669"/>
    <property type="project" value="InterPro"/>
</dbReference>
<dbReference type="SMART" id="SM00418">
    <property type="entry name" value="HTH_ARSR"/>
    <property type="match status" value="1"/>
</dbReference>
<dbReference type="CDD" id="cd00090">
    <property type="entry name" value="HTH_ARSR"/>
    <property type="match status" value="1"/>
</dbReference>
<sequence>MSDKEIRQIKKLFKFLFLTSRGGNTRLKIVKLLESSPMNANQIAKQLSIDYKTVTHHLEVLMDNQIVYREGDGYGALYKLTSFYRMYANVLNEVLKETKSS</sequence>
<dbReference type="RefSeq" id="WP_156006279.1">
    <property type="nucleotide sequence ID" value="NZ_CP045483.1"/>
</dbReference>
<dbReference type="OrthoDB" id="35765at2157"/>
<dbReference type="SUPFAM" id="SSF46785">
    <property type="entry name" value="Winged helix' DNA-binding domain"/>
    <property type="match status" value="1"/>
</dbReference>
<evidence type="ECO:0000313" key="5">
    <source>
        <dbReference type="EMBL" id="QGR19473.1"/>
    </source>
</evidence>
<dbReference type="PROSITE" id="PS50987">
    <property type="entry name" value="HTH_ARSR_2"/>
    <property type="match status" value="1"/>
</dbReference>
<dbReference type="InterPro" id="IPR011991">
    <property type="entry name" value="ArsR-like_HTH"/>
</dbReference>
<dbReference type="InterPro" id="IPR001845">
    <property type="entry name" value="HTH_ArsR_DNA-bd_dom"/>
</dbReference>
<dbReference type="AlphaFoldDB" id="A0A650CNW7"/>
<evidence type="ECO:0000256" key="3">
    <source>
        <dbReference type="ARBA" id="ARBA00023163"/>
    </source>
</evidence>
<evidence type="ECO:0000259" key="4">
    <source>
        <dbReference type="PROSITE" id="PS50987"/>
    </source>
</evidence>
<keyword evidence="2" id="KW-0238">DNA-binding</keyword>
<dbReference type="Gene3D" id="1.10.10.10">
    <property type="entry name" value="Winged helix-like DNA-binding domain superfamily/Winged helix DNA-binding domain"/>
    <property type="match status" value="1"/>
</dbReference>
<name>A0A650CNW7_9CREN</name>
<evidence type="ECO:0000256" key="2">
    <source>
        <dbReference type="ARBA" id="ARBA00023125"/>
    </source>
</evidence>
<dbReference type="GeneID" id="42798482"/>
<reference evidence="5 6" key="1">
    <citation type="submission" date="2019-10" db="EMBL/GenBank/DDBJ databases">
        <title>Genome Sequences from Six Type Strain Members of the Archaeal Family Sulfolobaceae: Acidianus ambivalens, Acidianus infernus, Metallosphaera prunae, Stygiolobus azoricus, Sulfolobus metallicus, and Sulfurisphaera ohwakuensis.</title>
        <authorList>
            <person name="Counts J.A."/>
            <person name="Kelly R.M."/>
        </authorList>
    </citation>
    <scope>NUCLEOTIDE SEQUENCE [LARGE SCALE GENOMIC DNA]</scope>
    <source>
        <strain evidence="5 6">FC6</strain>
    </source>
</reference>
<dbReference type="KEGG" id="sazo:D1868_05390"/>
<feature type="domain" description="HTH arsR-type" evidence="4">
    <location>
        <begin position="6"/>
        <end position="101"/>
    </location>
</feature>
<organism evidence="5 6">
    <name type="scientific">Stygiolobus azoricus</name>
    <dbReference type="NCBI Taxonomy" id="41675"/>
    <lineage>
        <taxon>Archaea</taxon>
        <taxon>Thermoproteota</taxon>
        <taxon>Thermoprotei</taxon>
        <taxon>Sulfolobales</taxon>
        <taxon>Sulfolobaceae</taxon>
        <taxon>Stygiolobus</taxon>
    </lineage>
</organism>
<keyword evidence="1" id="KW-0805">Transcription regulation</keyword>
<dbReference type="Proteomes" id="UP000423396">
    <property type="component" value="Chromosome"/>
</dbReference>
<accession>A0A650CNW7</accession>
<dbReference type="InterPro" id="IPR036388">
    <property type="entry name" value="WH-like_DNA-bd_sf"/>
</dbReference>
<evidence type="ECO:0000256" key="1">
    <source>
        <dbReference type="ARBA" id="ARBA00023015"/>
    </source>
</evidence>
<proteinExistence type="predicted"/>
<keyword evidence="6" id="KW-1185">Reference proteome</keyword>